<name>A0A816RMC0_BRANA</name>
<accession>A0A816RMC0</accession>
<dbReference type="InterPro" id="IPR026960">
    <property type="entry name" value="RVT-Znf"/>
</dbReference>
<sequence length="41" mass="5107">MWLVLLDRCPTRNMLNRWRLNVDPMYLLCNTSHESRNHLFF</sequence>
<dbReference type="EMBL" id="HG994365">
    <property type="protein sequence ID" value="CAF2077380.1"/>
    <property type="molecule type" value="Genomic_DNA"/>
</dbReference>
<proteinExistence type="predicted"/>
<dbReference type="Pfam" id="PF13966">
    <property type="entry name" value="zf-RVT"/>
    <property type="match status" value="1"/>
</dbReference>
<evidence type="ECO:0000313" key="2">
    <source>
        <dbReference type="EMBL" id="CAF2077380.1"/>
    </source>
</evidence>
<organism evidence="2">
    <name type="scientific">Brassica napus</name>
    <name type="common">Rape</name>
    <dbReference type="NCBI Taxonomy" id="3708"/>
    <lineage>
        <taxon>Eukaryota</taxon>
        <taxon>Viridiplantae</taxon>
        <taxon>Streptophyta</taxon>
        <taxon>Embryophyta</taxon>
        <taxon>Tracheophyta</taxon>
        <taxon>Spermatophyta</taxon>
        <taxon>Magnoliopsida</taxon>
        <taxon>eudicotyledons</taxon>
        <taxon>Gunneridae</taxon>
        <taxon>Pentapetalae</taxon>
        <taxon>rosids</taxon>
        <taxon>malvids</taxon>
        <taxon>Brassicales</taxon>
        <taxon>Brassicaceae</taxon>
        <taxon>Brassiceae</taxon>
        <taxon>Brassica</taxon>
    </lineage>
</organism>
<protein>
    <submittedName>
        <fullName evidence="2">(rape) hypothetical protein</fullName>
    </submittedName>
</protein>
<gene>
    <name evidence="2" type="ORF">DARMORV10_C01P43580.1</name>
</gene>
<evidence type="ECO:0000259" key="1">
    <source>
        <dbReference type="Pfam" id="PF13966"/>
    </source>
</evidence>
<dbReference type="AlphaFoldDB" id="A0A816RMC0"/>
<feature type="domain" description="Reverse transcriptase zinc-binding" evidence="1">
    <location>
        <begin position="1"/>
        <end position="41"/>
    </location>
</feature>
<dbReference type="Proteomes" id="UP001295469">
    <property type="component" value="Chromosome C01"/>
</dbReference>
<reference evidence="2" key="1">
    <citation type="submission" date="2021-01" db="EMBL/GenBank/DDBJ databases">
        <authorList>
            <consortium name="Genoscope - CEA"/>
            <person name="William W."/>
        </authorList>
    </citation>
    <scope>NUCLEOTIDE SEQUENCE</scope>
</reference>